<gene>
    <name evidence="1" type="ORF">MRB53_030481</name>
</gene>
<keyword evidence="2" id="KW-1185">Reference proteome</keyword>
<accession>A0ACC2KLQ5</accession>
<protein>
    <submittedName>
        <fullName evidence="1">Uncharacterized protein</fullName>
    </submittedName>
</protein>
<evidence type="ECO:0000313" key="2">
    <source>
        <dbReference type="Proteomes" id="UP001234297"/>
    </source>
</evidence>
<evidence type="ECO:0000313" key="1">
    <source>
        <dbReference type="EMBL" id="KAJ8621952.1"/>
    </source>
</evidence>
<proteinExistence type="predicted"/>
<sequence>MPSPKKASDAPLSDSGSGSGSGSGSSLSSGASSGATVSVTGAGTGQGSGEVGRGYGSGRDPALVVKHYPVSPLGTKERQSDAVKLEIAIEIPLPSSDDVTATKTQIPVSSLIPSLDIYSLLLFSFSCLQRDPKKGKREKKMFRISNNLIGLLNFLTFLLSIPILAGGVWLSARSTTNCDKFLDRPIIAVSVFLMVVSLAGLAGACCCISCLLWLYLFIMFLHIVLLFCFTIFAFAKRVNDSENWSKIKSCLVDSNVCKTLEASNDAETEFYKRSLLPIQSGCCKPPTSCNFTYVNATVWNKPEGSTDTYSDLDCLVWNNDQNTLCYNCQSCKAGVLANLKRYWKKVAVVSIIFLIFLIIVYTVGCCAFRNNREDNVFRWKG</sequence>
<organism evidence="1 2">
    <name type="scientific">Persea americana</name>
    <name type="common">Avocado</name>
    <dbReference type="NCBI Taxonomy" id="3435"/>
    <lineage>
        <taxon>Eukaryota</taxon>
        <taxon>Viridiplantae</taxon>
        <taxon>Streptophyta</taxon>
        <taxon>Embryophyta</taxon>
        <taxon>Tracheophyta</taxon>
        <taxon>Spermatophyta</taxon>
        <taxon>Magnoliopsida</taxon>
        <taxon>Magnoliidae</taxon>
        <taxon>Laurales</taxon>
        <taxon>Lauraceae</taxon>
        <taxon>Persea</taxon>
    </lineage>
</organism>
<comment type="caution">
    <text evidence="1">The sequence shown here is derived from an EMBL/GenBank/DDBJ whole genome shotgun (WGS) entry which is preliminary data.</text>
</comment>
<name>A0ACC2KLQ5_PERAE</name>
<reference evidence="1 2" key="1">
    <citation type="journal article" date="2022" name="Hortic Res">
        <title>A haplotype resolved chromosomal level avocado genome allows analysis of novel avocado genes.</title>
        <authorList>
            <person name="Nath O."/>
            <person name="Fletcher S.J."/>
            <person name="Hayward A."/>
            <person name="Shaw L.M."/>
            <person name="Masouleh A.K."/>
            <person name="Furtado A."/>
            <person name="Henry R.J."/>
            <person name="Mitter N."/>
        </authorList>
    </citation>
    <scope>NUCLEOTIDE SEQUENCE [LARGE SCALE GENOMIC DNA]</scope>
    <source>
        <strain evidence="2">cv. Hass</strain>
    </source>
</reference>
<dbReference type="EMBL" id="CM056818">
    <property type="protein sequence ID" value="KAJ8621952.1"/>
    <property type="molecule type" value="Genomic_DNA"/>
</dbReference>
<dbReference type="Proteomes" id="UP001234297">
    <property type="component" value="Chromosome 10"/>
</dbReference>